<keyword evidence="5 6" id="KW-0472">Membrane</keyword>
<evidence type="ECO:0000256" key="3">
    <source>
        <dbReference type="ARBA" id="ARBA00022692"/>
    </source>
</evidence>
<dbReference type="Proteomes" id="UP000886741">
    <property type="component" value="Unassembled WGS sequence"/>
</dbReference>
<evidence type="ECO:0000256" key="4">
    <source>
        <dbReference type="ARBA" id="ARBA00022989"/>
    </source>
</evidence>
<keyword evidence="3 6" id="KW-0812">Transmembrane</keyword>
<dbReference type="PANTHER" id="PTHR30509:SF9">
    <property type="entry name" value="MULTIDRUG RESISTANCE PROTEIN MDTO"/>
    <property type="match status" value="1"/>
</dbReference>
<dbReference type="AlphaFoldDB" id="A0A9D1JTQ1"/>
<comment type="subcellular location">
    <subcellularLocation>
        <location evidence="1">Cell membrane</location>
        <topology evidence="1">Multi-pass membrane protein</topology>
    </subcellularLocation>
</comment>
<dbReference type="PANTHER" id="PTHR30509">
    <property type="entry name" value="P-HYDROXYBENZOIC ACID EFFLUX PUMP SUBUNIT-RELATED"/>
    <property type="match status" value="1"/>
</dbReference>
<dbReference type="Pfam" id="PF06081">
    <property type="entry name" value="ArAE_1"/>
    <property type="match status" value="1"/>
</dbReference>
<proteinExistence type="predicted"/>
<sequence length="305" mass="33894">MKHHQKLHLHIGLRMFKTALAVTIALAIARLFQSYSPIFAGLGAVVAMARTLRESLDAAKTQFVGVILGGIVSMLLLVIDPTPSVLLIGGGVLVSLALCGIFKLYYAVSLTAIIVLSVCVSTGGDPPLVALGFRLIDTSIGLSVALAVNMLIKPYNNRHRVTNLLHKLADAVPGCLEQRFVYDLTPDLTPMITDLRALDVELDIFRRQHFRRREAHDRDLCFLRSLFQLADRMEQELSALCTMDLPGIPDAENRRRLEELGLTLPDFTGRKSTEEIDFVCNYHLKTALQAREYLLELLELPPESH</sequence>
<keyword evidence="2" id="KW-1003">Cell membrane</keyword>
<reference evidence="7" key="1">
    <citation type="submission" date="2020-10" db="EMBL/GenBank/DDBJ databases">
        <authorList>
            <person name="Gilroy R."/>
        </authorList>
    </citation>
    <scope>NUCLEOTIDE SEQUENCE</scope>
    <source>
        <strain evidence="7">ChiBcec16-1751</strain>
    </source>
</reference>
<evidence type="ECO:0000313" key="7">
    <source>
        <dbReference type="EMBL" id="HIS65650.1"/>
    </source>
</evidence>
<dbReference type="EMBL" id="DVJJ01000149">
    <property type="protein sequence ID" value="HIS65650.1"/>
    <property type="molecule type" value="Genomic_DNA"/>
</dbReference>
<reference evidence="7" key="2">
    <citation type="journal article" date="2021" name="PeerJ">
        <title>Extensive microbial diversity within the chicken gut microbiome revealed by metagenomics and culture.</title>
        <authorList>
            <person name="Gilroy R."/>
            <person name="Ravi A."/>
            <person name="Getino M."/>
            <person name="Pursley I."/>
            <person name="Horton D.L."/>
            <person name="Alikhan N.F."/>
            <person name="Baker D."/>
            <person name="Gharbi K."/>
            <person name="Hall N."/>
            <person name="Watson M."/>
            <person name="Adriaenssens E.M."/>
            <person name="Foster-Nyarko E."/>
            <person name="Jarju S."/>
            <person name="Secka A."/>
            <person name="Antonio M."/>
            <person name="Oren A."/>
            <person name="Chaudhuri R.R."/>
            <person name="La Ragione R."/>
            <person name="Hildebrand F."/>
            <person name="Pallen M.J."/>
        </authorList>
    </citation>
    <scope>NUCLEOTIDE SEQUENCE</scope>
    <source>
        <strain evidence="7">ChiBcec16-1751</strain>
    </source>
</reference>
<protein>
    <submittedName>
        <fullName evidence="7">FUSC family protein</fullName>
    </submittedName>
</protein>
<dbReference type="InterPro" id="IPR010343">
    <property type="entry name" value="ArAE_1"/>
</dbReference>
<evidence type="ECO:0000256" key="1">
    <source>
        <dbReference type="ARBA" id="ARBA00004651"/>
    </source>
</evidence>
<organism evidence="7 8">
    <name type="scientific">Candidatus Avoscillospira avistercoris</name>
    <dbReference type="NCBI Taxonomy" id="2840707"/>
    <lineage>
        <taxon>Bacteria</taxon>
        <taxon>Bacillati</taxon>
        <taxon>Bacillota</taxon>
        <taxon>Clostridia</taxon>
        <taxon>Eubacteriales</taxon>
        <taxon>Oscillospiraceae</taxon>
        <taxon>Oscillospiraceae incertae sedis</taxon>
        <taxon>Candidatus Avoscillospira</taxon>
    </lineage>
</organism>
<accession>A0A9D1JTQ1</accession>
<keyword evidence="4 6" id="KW-1133">Transmembrane helix</keyword>
<evidence type="ECO:0000313" key="8">
    <source>
        <dbReference type="Proteomes" id="UP000886741"/>
    </source>
</evidence>
<feature type="transmembrane region" description="Helical" evidence="6">
    <location>
        <begin position="63"/>
        <end position="79"/>
    </location>
</feature>
<feature type="transmembrane region" description="Helical" evidence="6">
    <location>
        <begin position="128"/>
        <end position="152"/>
    </location>
</feature>
<name>A0A9D1JTQ1_9FIRM</name>
<evidence type="ECO:0000256" key="6">
    <source>
        <dbReference type="SAM" id="Phobius"/>
    </source>
</evidence>
<evidence type="ECO:0000256" key="2">
    <source>
        <dbReference type="ARBA" id="ARBA00022475"/>
    </source>
</evidence>
<evidence type="ECO:0000256" key="5">
    <source>
        <dbReference type="ARBA" id="ARBA00023136"/>
    </source>
</evidence>
<comment type="caution">
    <text evidence="7">The sequence shown here is derived from an EMBL/GenBank/DDBJ whole genome shotgun (WGS) entry which is preliminary data.</text>
</comment>
<gene>
    <name evidence="7" type="ORF">IAA83_09855</name>
</gene>
<dbReference type="GO" id="GO:0005886">
    <property type="term" value="C:plasma membrane"/>
    <property type="evidence" value="ECO:0007669"/>
    <property type="project" value="UniProtKB-SubCell"/>
</dbReference>
<feature type="transmembrane region" description="Helical" evidence="6">
    <location>
        <begin position="86"/>
        <end position="108"/>
    </location>
</feature>